<accession>A0A8H9IBK8</accession>
<comment type="caution">
    <text evidence="1">The sequence shown here is derived from an EMBL/GenBank/DDBJ whole genome shotgun (WGS) entry which is preliminary data.</text>
</comment>
<dbReference type="InterPro" id="IPR059220">
    <property type="entry name" value="AbiEi"/>
</dbReference>
<evidence type="ECO:0000313" key="2">
    <source>
        <dbReference type="Proteomes" id="UP000622604"/>
    </source>
</evidence>
<dbReference type="RefSeq" id="WP_191866537.1">
    <property type="nucleotide sequence ID" value="NZ_BMZC01000008.1"/>
</dbReference>
<reference evidence="1" key="2">
    <citation type="submission" date="2020-09" db="EMBL/GenBank/DDBJ databases">
        <authorList>
            <person name="Sun Q."/>
            <person name="Kim S."/>
        </authorList>
    </citation>
    <scope>NUCLEOTIDE SEQUENCE</scope>
    <source>
        <strain evidence="1">KCTC 32337</strain>
    </source>
</reference>
<evidence type="ECO:0000313" key="1">
    <source>
        <dbReference type="EMBL" id="GGZ70574.1"/>
    </source>
</evidence>
<gene>
    <name evidence="1" type="ORF">GCM10011274_31280</name>
</gene>
<reference evidence="1" key="1">
    <citation type="journal article" date="2014" name="Int. J. Syst. Evol. Microbiol.">
        <title>Complete genome sequence of Corynebacterium casei LMG S-19264T (=DSM 44701T), isolated from a smear-ripened cheese.</title>
        <authorList>
            <consortium name="US DOE Joint Genome Institute (JGI-PGF)"/>
            <person name="Walter F."/>
            <person name="Albersmeier A."/>
            <person name="Kalinowski J."/>
            <person name="Ruckert C."/>
        </authorList>
    </citation>
    <scope>NUCLEOTIDE SEQUENCE</scope>
    <source>
        <strain evidence="1">KCTC 32337</strain>
    </source>
</reference>
<sequence>MSVFKKLNKLTIQAISNGHCGIFTAVDLAMMLNREDNKAFRTVLAKSVSNDTLKRISKSIYANAHLPPNPKGAIYKIAKRLRWKSFNYVSLESQLSYLGVISQIPMSYLSVMTTGRSGTFTTDYGTIEFTHTNREISSLEDGVYFDDEISMFRANEKRAIADLKRVGRNMDMVEEVDNVG</sequence>
<name>A0A8H9IBK8_9ALTE</name>
<organism evidence="1 2">
    <name type="scientific">Paraglaciecola chathamensis</name>
    <dbReference type="NCBI Taxonomy" id="368405"/>
    <lineage>
        <taxon>Bacteria</taxon>
        <taxon>Pseudomonadati</taxon>
        <taxon>Pseudomonadota</taxon>
        <taxon>Gammaproteobacteria</taxon>
        <taxon>Alteromonadales</taxon>
        <taxon>Alteromonadaceae</taxon>
        <taxon>Paraglaciecola</taxon>
    </lineage>
</organism>
<dbReference type="AlphaFoldDB" id="A0A8H9IBK8"/>
<dbReference type="NCBIfam" id="NF047376">
    <property type="entry name" value="TAA_AbiEi"/>
    <property type="match status" value="1"/>
</dbReference>
<dbReference type="EMBL" id="BMZC01000008">
    <property type="protein sequence ID" value="GGZ70574.1"/>
    <property type="molecule type" value="Genomic_DNA"/>
</dbReference>
<proteinExistence type="predicted"/>
<dbReference type="Proteomes" id="UP000622604">
    <property type="component" value="Unassembled WGS sequence"/>
</dbReference>
<protein>
    <submittedName>
        <fullName evidence="1">Uncharacterized protein</fullName>
    </submittedName>
</protein>